<dbReference type="GO" id="GO:0003684">
    <property type="term" value="F:damaged DNA binding"/>
    <property type="evidence" value="ECO:0007669"/>
    <property type="project" value="InterPro"/>
</dbReference>
<dbReference type="GO" id="GO:0006298">
    <property type="term" value="P:mismatch repair"/>
    <property type="evidence" value="ECO:0007669"/>
    <property type="project" value="TreeGrafter"/>
</dbReference>
<accession>A0A9P8HV73</accession>
<dbReference type="SMART" id="SM01030">
    <property type="entry name" value="BHD_1"/>
    <property type="match status" value="1"/>
</dbReference>
<dbReference type="InterPro" id="IPR018328">
    <property type="entry name" value="Rad4_beta-hairpin_dom3"/>
</dbReference>
<feature type="compositionally biased region" description="Polar residues" evidence="6">
    <location>
        <begin position="53"/>
        <end position="63"/>
    </location>
</feature>
<evidence type="ECO:0000256" key="1">
    <source>
        <dbReference type="ARBA" id="ARBA00004123"/>
    </source>
</evidence>
<dbReference type="PANTHER" id="PTHR12135:SF2">
    <property type="entry name" value="DNA REPAIR PROTEIN RAD34"/>
    <property type="match status" value="1"/>
</dbReference>
<evidence type="ECO:0000256" key="5">
    <source>
        <dbReference type="ARBA" id="ARBA00023242"/>
    </source>
</evidence>
<comment type="caution">
    <text evidence="10">The sequence shown here is derived from an EMBL/GenBank/DDBJ whole genome shotgun (WGS) entry which is preliminary data.</text>
</comment>
<dbReference type="InterPro" id="IPR036985">
    <property type="entry name" value="Transglutaminase-like_sf"/>
</dbReference>
<dbReference type="InterPro" id="IPR018326">
    <property type="entry name" value="Rad4_beta-hairpin_dom1"/>
</dbReference>
<feature type="domain" description="Rad4 beta-hairpin" evidence="7">
    <location>
        <begin position="615"/>
        <end position="672"/>
    </location>
</feature>
<dbReference type="Gene3D" id="2.20.20.110">
    <property type="entry name" value="Rad4, beta-hairpin domain BHD1"/>
    <property type="match status" value="1"/>
</dbReference>
<evidence type="ECO:0000259" key="7">
    <source>
        <dbReference type="SMART" id="SM01030"/>
    </source>
</evidence>
<feature type="region of interest" description="Disordered" evidence="6">
    <location>
        <begin position="881"/>
        <end position="934"/>
    </location>
</feature>
<feature type="compositionally biased region" description="Basic and acidic residues" evidence="6">
    <location>
        <begin position="35"/>
        <end position="48"/>
    </location>
</feature>
<evidence type="ECO:0000256" key="2">
    <source>
        <dbReference type="ARBA" id="ARBA00009525"/>
    </source>
</evidence>
<dbReference type="GO" id="GO:0005737">
    <property type="term" value="C:cytoplasm"/>
    <property type="evidence" value="ECO:0007669"/>
    <property type="project" value="TreeGrafter"/>
</dbReference>
<feature type="compositionally biased region" description="Gly residues" evidence="6">
    <location>
        <begin position="920"/>
        <end position="929"/>
    </location>
</feature>
<evidence type="ECO:0000256" key="3">
    <source>
        <dbReference type="ARBA" id="ARBA00022763"/>
    </source>
</evidence>
<proteinExistence type="inferred from homology"/>
<dbReference type="SMART" id="SM01032">
    <property type="entry name" value="BHD_3"/>
    <property type="match status" value="1"/>
</dbReference>
<evidence type="ECO:0000313" key="11">
    <source>
        <dbReference type="Proteomes" id="UP000698800"/>
    </source>
</evidence>
<evidence type="ECO:0000259" key="9">
    <source>
        <dbReference type="SMART" id="SM01032"/>
    </source>
</evidence>
<feature type="compositionally biased region" description="Low complexity" evidence="6">
    <location>
        <begin position="1050"/>
        <end position="1062"/>
    </location>
</feature>
<dbReference type="OrthoDB" id="300780at2759"/>
<dbReference type="GO" id="GO:0003697">
    <property type="term" value="F:single-stranded DNA binding"/>
    <property type="evidence" value="ECO:0007669"/>
    <property type="project" value="TreeGrafter"/>
</dbReference>
<dbReference type="InterPro" id="IPR004583">
    <property type="entry name" value="DNA_repair_Rad4"/>
</dbReference>
<keyword evidence="3" id="KW-0227">DNA damage</keyword>
<dbReference type="EMBL" id="JAGHQL010000232">
    <property type="protein sequence ID" value="KAH0536130.1"/>
    <property type="molecule type" value="Genomic_DNA"/>
</dbReference>
<sequence length="1126" mass="124969">MPPFVPRKRRRGLSPMPERATPKRSEQKPTLFDTLDAKPKGRTLEDNKAFFGSLSTEPSCSDSSDIEAPKAGSSGCQRVEDAEEEDEEDEEEDEEEVDWEDAMEYTAPIQGGEPSGDLELTIEKNLRLPLVGAGSKKKGPSKIERHIRMQTHCMHVQFLLYHNLIRNAWVCDREVQLILVAQLTSGVRAEWERCRAAIGVGSALEGACEGLEAAQPERGSGRGRGGKGKVENQREWGGHAVKVGVEPSDSIISDPLVRFLRVLTAFWKKRFRICAPGLRKRGYQALSVLESEISSFQDDPYDPKVCGERVRDIREFRELARKCEGSRDVGAQLFTALLKGLGLESRLVASLQTLGFGWSKAEDAVVKKREELSDVHMGSAGWDEAGENSGKDSMHYESGDQNRGGVANGKARGDPTPPLKRAGKYRGRRDMSTEVLDSSGGRDSEDDDGNLNKNTKQLATARIHSSVDADLAFPTYWSEVFSPASKRYIPVDALVLRVIATKPDSLTSFEPRGAKAEKAKQVISYVVSYSSDNTAKDVTVRYLKRHIWPGKTKGFRIPVEKIPVYNSKGKVKRHDEFDWFKSVMGLYGRPADKRTWIDDLEEEDLRPANPVREVKAKGETLQGYKNSSEFILERHLHREEAIIPGRKHVNIFTTGKGEKAKEEKVYRRSDVASCKTSESWHKEGREIREGEQPIKLVPMRAVTLTRKREIEQAEADGGGKVMQGLYSRDQTQWIVPPPIVDGVIPKNAFGNMDCYVPSMVPEGAVHVRLRGTARIARKLGIDCAEAVIGFEFGSQRAVPIIEGVVVAAENEHVLVDAWREAEEERRRKEDGKRERIALGTWRKFLMGLRIIERVREEYGGSLDEGLVGEVNPFINRRKRDDLQRNARSEGEIPIKDAASTDQDGELSGGLFRKDTKSIENGGGDEGGGFILEDSSLPIGRADPLVSSTSKQAPISLVSLHRKTARGELDTSSSEGEGSEEPESISSSRENPQEAAVVKLVRGDVSKAPRSNRGTSSVSRAGGVKARGPSTTPRTNSRAPQKPREGDSDHSSQASDDPPSSSDYRSDPRIPTVLGINPSSSSPRQQTRREVLPRRAAPQTFRSSYFEVSDEDELDGGPDKKRRRRRF</sequence>
<dbReference type="Pfam" id="PF10404">
    <property type="entry name" value="BHD_2"/>
    <property type="match status" value="1"/>
</dbReference>
<dbReference type="GO" id="GO:0071942">
    <property type="term" value="C:XPC complex"/>
    <property type="evidence" value="ECO:0007669"/>
    <property type="project" value="TreeGrafter"/>
</dbReference>
<dbReference type="Pfam" id="PF10403">
    <property type="entry name" value="BHD_1"/>
    <property type="match status" value="1"/>
</dbReference>
<dbReference type="InterPro" id="IPR042488">
    <property type="entry name" value="Rad4_BHD3_sf"/>
</dbReference>
<dbReference type="Pfam" id="PF10405">
    <property type="entry name" value="BHD_3"/>
    <property type="match status" value="1"/>
</dbReference>
<reference evidence="10" key="1">
    <citation type="submission" date="2021-03" db="EMBL/GenBank/DDBJ databases">
        <title>Comparative genomics and phylogenomic investigation of the class Geoglossomycetes provide insights into ecological specialization and systematics.</title>
        <authorList>
            <person name="Melie T."/>
            <person name="Pirro S."/>
            <person name="Miller A.N."/>
            <person name="Quandt A."/>
        </authorList>
    </citation>
    <scope>NUCLEOTIDE SEQUENCE</scope>
    <source>
        <strain evidence="10">GBOQ0MN5Z8</strain>
    </source>
</reference>
<evidence type="ECO:0000256" key="6">
    <source>
        <dbReference type="SAM" id="MobiDB-lite"/>
    </source>
</evidence>
<dbReference type="FunFam" id="3.30.70.2460:FF:000001">
    <property type="entry name" value="DNA repair protein Rad4 family"/>
    <property type="match status" value="1"/>
</dbReference>
<dbReference type="SMART" id="SM01031">
    <property type="entry name" value="BHD_2"/>
    <property type="match status" value="1"/>
</dbReference>
<feature type="compositionally biased region" description="Basic and acidic residues" evidence="6">
    <location>
        <begin position="389"/>
        <end position="400"/>
    </location>
</feature>
<dbReference type="AlphaFoldDB" id="A0A9P8HV73"/>
<keyword evidence="11" id="KW-1185">Reference proteome</keyword>
<feature type="region of interest" description="Disordered" evidence="6">
    <location>
        <begin position="378"/>
        <end position="452"/>
    </location>
</feature>
<evidence type="ECO:0000313" key="10">
    <source>
        <dbReference type="EMBL" id="KAH0536130.1"/>
    </source>
</evidence>
<dbReference type="GO" id="GO:0000111">
    <property type="term" value="C:nucleotide-excision repair factor 2 complex"/>
    <property type="evidence" value="ECO:0007669"/>
    <property type="project" value="TreeGrafter"/>
</dbReference>
<feature type="region of interest" description="Disordered" evidence="6">
    <location>
        <begin position="1"/>
        <end position="100"/>
    </location>
</feature>
<feature type="compositionally biased region" description="Basic and acidic residues" evidence="6">
    <location>
        <begin position="881"/>
        <end position="894"/>
    </location>
</feature>
<feature type="compositionally biased region" description="Basic residues" evidence="6">
    <location>
        <begin position="1"/>
        <end position="12"/>
    </location>
</feature>
<dbReference type="SUPFAM" id="SSF54001">
    <property type="entry name" value="Cysteine proteinases"/>
    <property type="match status" value="1"/>
</dbReference>
<protein>
    <recommendedName>
        <fullName evidence="12">Rad4-domain-containing protein</fullName>
    </recommendedName>
</protein>
<dbReference type="Gene3D" id="3.90.260.10">
    <property type="entry name" value="Transglutaminase-like"/>
    <property type="match status" value="1"/>
</dbReference>
<dbReference type="Pfam" id="PF03835">
    <property type="entry name" value="Rad4"/>
    <property type="match status" value="1"/>
</dbReference>
<feature type="domain" description="Rad4 beta-hairpin" evidence="9">
    <location>
        <begin position="744"/>
        <end position="818"/>
    </location>
</feature>
<evidence type="ECO:0000256" key="4">
    <source>
        <dbReference type="ARBA" id="ARBA00023204"/>
    </source>
</evidence>
<comment type="subcellular location">
    <subcellularLocation>
        <location evidence="1">Nucleus</location>
    </subcellularLocation>
</comment>
<organism evidence="10 11">
    <name type="scientific">Glutinoglossum americanum</name>
    <dbReference type="NCBI Taxonomy" id="1670608"/>
    <lineage>
        <taxon>Eukaryota</taxon>
        <taxon>Fungi</taxon>
        <taxon>Dikarya</taxon>
        <taxon>Ascomycota</taxon>
        <taxon>Pezizomycotina</taxon>
        <taxon>Geoglossomycetes</taxon>
        <taxon>Geoglossales</taxon>
        <taxon>Geoglossaceae</taxon>
        <taxon>Glutinoglossum</taxon>
    </lineage>
</organism>
<evidence type="ECO:0008006" key="12">
    <source>
        <dbReference type="Google" id="ProtNLM"/>
    </source>
</evidence>
<feature type="compositionally biased region" description="Polar residues" evidence="6">
    <location>
        <begin position="1028"/>
        <end position="1038"/>
    </location>
</feature>
<dbReference type="InterPro" id="IPR038765">
    <property type="entry name" value="Papain-like_cys_pep_sf"/>
</dbReference>
<dbReference type="PANTHER" id="PTHR12135">
    <property type="entry name" value="DNA REPAIR PROTEIN XP-C / RAD4"/>
    <property type="match status" value="1"/>
</dbReference>
<evidence type="ECO:0000259" key="8">
    <source>
        <dbReference type="SMART" id="SM01031"/>
    </source>
</evidence>
<dbReference type="InterPro" id="IPR018327">
    <property type="entry name" value="BHD_2"/>
</dbReference>
<feature type="compositionally biased region" description="Acidic residues" evidence="6">
    <location>
        <begin position="81"/>
        <end position="100"/>
    </location>
</feature>
<feature type="domain" description="Rad4 beta-hairpin" evidence="8">
    <location>
        <begin position="674"/>
        <end position="737"/>
    </location>
</feature>
<comment type="similarity">
    <text evidence="2">Belongs to the XPC family.</text>
</comment>
<dbReference type="Proteomes" id="UP000698800">
    <property type="component" value="Unassembled WGS sequence"/>
</dbReference>
<name>A0A9P8HV73_9PEZI</name>
<gene>
    <name evidence="10" type="ORF">FGG08_006973</name>
</gene>
<dbReference type="GO" id="GO:0006289">
    <property type="term" value="P:nucleotide-excision repair"/>
    <property type="evidence" value="ECO:0007669"/>
    <property type="project" value="InterPro"/>
</dbReference>
<dbReference type="Gene3D" id="3.30.70.2460">
    <property type="entry name" value="Rad4, beta-hairpin domain BHD3"/>
    <property type="match status" value="1"/>
</dbReference>
<keyword evidence="5" id="KW-0539">Nucleus</keyword>
<feature type="region of interest" description="Disordered" evidence="6">
    <location>
        <begin position="956"/>
        <end position="1126"/>
    </location>
</feature>
<dbReference type="InterPro" id="IPR018325">
    <property type="entry name" value="Rad4/PNGase_transGLS-fold"/>
</dbReference>
<keyword evidence="4" id="KW-0234">DNA repair</keyword>